<evidence type="ECO:0000256" key="3">
    <source>
        <dbReference type="ARBA" id="ARBA00022759"/>
    </source>
</evidence>
<comment type="caution">
    <text evidence="8">The sequence shown here is derived from an EMBL/GenBank/DDBJ whole genome shotgun (WGS) entry which is preliminary data.</text>
</comment>
<evidence type="ECO:0000313" key="9">
    <source>
        <dbReference type="Proteomes" id="UP000705230"/>
    </source>
</evidence>
<dbReference type="InterPro" id="IPR005229">
    <property type="entry name" value="YicC/YloC-like"/>
</dbReference>
<name>A0A937M2D7_9GAMM</name>
<dbReference type="AlphaFoldDB" id="A0A937M2D7"/>
<evidence type="ECO:0000256" key="4">
    <source>
        <dbReference type="ARBA" id="ARBA00022801"/>
    </source>
</evidence>
<evidence type="ECO:0000256" key="5">
    <source>
        <dbReference type="ARBA" id="ARBA00035648"/>
    </source>
</evidence>
<dbReference type="EMBL" id="JADHSG010000003">
    <property type="protein sequence ID" value="MBL6903241.1"/>
    <property type="molecule type" value="Genomic_DNA"/>
</dbReference>
<dbReference type="PANTHER" id="PTHR30636">
    <property type="entry name" value="UPF0701 PROTEIN YICC"/>
    <property type="match status" value="1"/>
</dbReference>
<dbReference type="NCBIfam" id="TIGR00255">
    <property type="entry name" value="YicC/YloC family endoribonuclease"/>
    <property type="match status" value="1"/>
</dbReference>
<feature type="domain" description="Endoribonuclease YicC-like C-terminal" evidence="7">
    <location>
        <begin position="163"/>
        <end position="279"/>
    </location>
</feature>
<organism evidence="8 9">
    <name type="scientific">SAR86 cluster bacterium</name>
    <dbReference type="NCBI Taxonomy" id="2030880"/>
    <lineage>
        <taxon>Bacteria</taxon>
        <taxon>Pseudomonadati</taxon>
        <taxon>Pseudomonadota</taxon>
        <taxon>Gammaproteobacteria</taxon>
        <taxon>SAR86 cluster</taxon>
    </lineage>
</organism>
<keyword evidence="4" id="KW-0378">Hydrolase</keyword>
<feature type="domain" description="Endoribonuclease YicC-like N-terminal" evidence="6">
    <location>
        <begin position="1"/>
        <end position="145"/>
    </location>
</feature>
<dbReference type="Pfam" id="PF08340">
    <property type="entry name" value="YicC-like_C"/>
    <property type="match status" value="1"/>
</dbReference>
<dbReference type="PANTHER" id="PTHR30636:SF3">
    <property type="entry name" value="UPF0701 PROTEIN YICC"/>
    <property type="match status" value="1"/>
</dbReference>
<dbReference type="InterPro" id="IPR013551">
    <property type="entry name" value="YicC-like_C"/>
</dbReference>
<accession>A0A937M2D7</accession>
<keyword evidence="2" id="KW-0540">Nuclease</keyword>
<evidence type="ECO:0000259" key="7">
    <source>
        <dbReference type="Pfam" id="PF08340"/>
    </source>
</evidence>
<comment type="cofactor">
    <cofactor evidence="1">
        <name>a divalent metal cation</name>
        <dbReference type="ChEBI" id="CHEBI:60240"/>
    </cofactor>
</comment>
<sequence>MTGYSVSKHIDNSCDVACEIKSVNHRFLEISTKPNDLSNKLDIFIRNTLQKKLERGAVDVRFKFNQTSIYSYSVNKKSLKNLRTLLNELAIENPQNISLSDIKNFPGIFESKQENQISDVIFKKVFLNAFKEFMKDRSLEGEKIKKVFNKKIKKIALSQKKLEKAIPAINKTRMSQLNSKIKKLNVNLEPEKLNQEAALLILKHDVAEELERIKFHLDSMQKELSSKQAKGKKIDFILQELFRETSTLSVKLDKPSLKELALNMKLAVEEMREQAQNLE</sequence>
<gene>
    <name evidence="8" type="ORF">ISR29_03465</name>
</gene>
<keyword evidence="3" id="KW-0255">Endonuclease</keyword>
<dbReference type="Pfam" id="PF03755">
    <property type="entry name" value="YicC-like_N"/>
    <property type="match status" value="1"/>
</dbReference>
<evidence type="ECO:0000256" key="2">
    <source>
        <dbReference type="ARBA" id="ARBA00022722"/>
    </source>
</evidence>
<proteinExistence type="inferred from homology"/>
<evidence type="ECO:0000256" key="1">
    <source>
        <dbReference type="ARBA" id="ARBA00001968"/>
    </source>
</evidence>
<comment type="similarity">
    <text evidence="5">Belongs to the YicC/YloC family.</text>
</comment>
<protein>
    <submittedName>
        <fullName evidence="8">YicC family protein</fullName>
    </submittedName>
</protein>
<dbReference type="Proteomes" id="UP000705230">
    <property type="component" value="Unassembled WGS sequence"/>
</dbReference>
<dbReference type="GO" id="GO:0004521">
    <property type="term" value="F:RNA endonuclease activity"/>
    <property type="evidence" value="ECO:0007669"/>
    <property type="project" value="InterPro"/>
</dbReference>
<reference evidence="8" key="1">
    <citation type="submission" date="2020-10" db="EMBL/GenBank/DDBJ databases">
        <title>Microbiome of the Black Sea water column analyzed by genome centric metagenomics.</title>
        <authorList>
            <person name="Cabello-Yeves P.J."/>
            <person name="Callieri C."/>
            <person name="Picazo A."/>
            <person name="Mehrshad M."/>
            <person name="Haro-Moreno J.M."/>
            <person name="Roda-Garcia J."/>
            <person name="Dzembekova N."/>
            <person name="Slabakova V."/>
            <person name="Slabakova N."/>
            <person name="Moncheva S."/>
            <person name="Rodriguez-Valera F."/>
        </authorList>
    </citation>
    <scope>NUCLEOTIDE SEQUENCE</scope>
    <source>
        <strain evidence="8">BS30m-G43</strain>
    </source>
</reference>
<dbReference type="GO" id="GO:0016787">
    <property type="term" value="F:hydrolase activity"/>
    <property type="evidence" value="ECO:0007669"/>
    <property type="project" value="UniProtKB-KW"/>
</dbReference>
<dbReference type="InterPro" id="IPR013527">
    <property type="entry name" value="YicC-like_N"/>
</dbReference>
<evidence type="ECO:0000313" key="8">
    <source>
        <dbReference type="EMBL" id="MBL6903241.1"/>
    </source>
</evidence>
<evidence type="ECO:0000259" key="6">
    <source>
        <dbReference type="Pfam" id="PF03755"/>
    </source>
</evidence>